<dbReference type="Proteomes" id="UP000220157">
    <property type="component" value="Unassembled WGS sequence"/>
</dbReference>
<comment type="caution">
    <text evidence="3">The sequence shown here is derived from an EMBL/GenBank/DDBJ whole genome shotgun (WGS) entry which is preliminary data.</text>
</comment>
<dbReference type="EMBL" id="NMTW01000053">
    <property type="protein sequence ID" value="PDX74145.1"/>
    <property type="molecule type" value="Genomic_DNA"/>
</dbReference>
<evidence type="ECO:0000313" key="5">
    <source>
        <dbReference type="Proteomes" id="UP000220157"/>
    </source>
</evidence>
<reference evidence="3" key="2">
    <citation type="submission" date="2017-07" db="EMBL/GenBank/DDBJ databases">
        <authorList>
            <person name="Sun Z.S."/>
            <person name="Albrecht U."/>
            <person name="Echele G."/>
            <person name="Lee C.C."/>
        </authorList>
    </citation>
    <scope>NUCLEOTIDE SEQUENCE</scope>
    <source>
        <strain evidence="2">CNCM I 4573</strain>
        <strain evidence="3">CNCM I 4575</strain>
    </source>
</reference>
<organism evidence="3 4">
    <name type="scientific">Faecalibacterium prausnitzii</name>
    <dbReference type="NCBI Taxonomy" id="853"/>
    <lineage>
        <taxon>Bacteria</taxon>
        <taxon>Bacillati</taxon>
        <taxon>Bacillota</taxon>
        <taxon>Clostridia</taxon>
        <taxon>Eubacteriales</taxon>
        <taxon>Oscillospiraceae</taxon>
        <taxon>Faecalibacterium</taxon>
    </lineage>
</organism>
<evidence type="ECO:0000313" key="1">
    <source>
        <dbReference type="EMBL" id="MSC79543.1"/>
    </source>
</evidence>
<dbReference type="EMBL" id="WKQE01000001">
    <property type="protein sequence ID" value="MSC79543.1"/>
    <property type="molecule type" value="Genomic_DNA"/>
</dbReference>
<reference evidence="1 6" key="3">
    <citation type="journal article" date="2019" name="Nat. Med.">
        <title>A library of human gut bacterial isolates paired with longitudinal multiomics data enables mechanistic microbiome research.</title>
        <authorList>
            <person name="Poyet M."/>
            <person name="Groussin M."/>
            <person name="Gibbons S.M."/>
            <person name="Avila-Pacheco J."/>
            <person name="Jiang X."/>
            <person name="Kearney S.M."/>
            <person name="Perrotta A.R."/>
            <person name="Berdy B."/>
            <person name="Zhao S."/>
            <person name="Lieberman T.D."/>
            <person name="Swanson P.K."/>
            <person name="Smith M."/>
            <person name="Roesemann S."/>
            <person name="Alexander J.E."/>
            <person name="Rich S.A."/>
            <person name="Livny J."/>
            <person name="Vlamakis H."/>
            <person name="Clish C."/>
            <person name="Bullock K."/>
            <person name="Deik A."/>
            <person name="Scott J."/>
            <person name="Pierce K.A."/>
            <person name="Xavier R.J."/>
            <person name="Alm E.J."/>
        </authorList>
    </citation>
    <scope>NUCLEOTIDE SEQUENCE [LARGE SCALE GENOMIC DNA]</scope>
    <source>
        <strain evidence="1 6">BIOML-B9</strain>
    </source>
</reference>
<evidence type="ECO:0000313" key="6">
    <source>
        <dbReference type="Proteomes" id="UP000477010"/>
    </source>
</evidence>
<sequence>MADEKILTNAQEDESSTLVKFSKAYRFEGKDYTEVDLSGMDDLSAEDMIAADRYLTRSGSFSVMPEMTLEYACFIAARAAKQPIEFFRGLPPKDALKVKNRVTSFFYSED</sequence>
<reference evidence="4 5" key="1">
    <citation type="journal article" date="2017" name="Front. Microbiol.">
        <title>New Insights into the Diversity of the Genus Faecalibacterium.</title>
        <authorList>
            <person name="Benevides L."/>
            <person name="Burman S."/>
            <person name="Martin R."/>
            <person name="Robert V."/>
            <person name="Thomas M."/>
            <person name="Miquel S."/>
            <person name="Chain F."/>
            <person name="Sokol H."/>
            <person name="Bermudez-Humaran L.G."/>
            <person name="Morrison M."/>
            <person name="Langella P."/>
            <person name="Azevedo V.A."/>
            <person name="Chatel J.M."/>
            <person name="Soares S."/>
        </authorList>
    </citation>
    <scope>NUCLEOTIDE SEQUENCE [LARGE SCALE GENOMIC DNA]</scope>
    <source>
        <strain evidence="2 5">CNCM I 4573</strain>
        <strain evidence="3 4">CNCM I 4575</strain>
    </source>
</reference>
<dbReference type="Proteomes" id="UP000220005">
    <property type="component" value="Unassembled WGS sequence"/>
</dbReference>
<protein>
    <submittedName>
        <fullName evidence="1">Phage tail assembly protein</fullName>
    </submittedName>
</protein>
<gene>
    <name evidence="2" type="ORF">CGS56_13965</name>
    <name evidence="3" type="ORF">CGS58_06915</name>
    <name evidence="1" type="ORF">GKD85_01665</name>
</gene>
<accession>A0A2A7AQL2</accession>
<evidence type="ECO:0000313" key="3">
    <source>
        <dbReference type="EMBL" id="PDX81416.1"/>
    </source>
</evidence>
<dbReference type="Proteomes" id="UP000477010">
    <property type="component" value="Unassembled WGS sequence"/>
</dbReference>
<dbReference type="RefSeq" id="WP_097786152.1">
    <property type="nucleotide sequence ID" value="NZ_NMTW01000053.1"/>
</dbReference>
<proteinExistence type="predicted"/>
<dbReference type="AlphaFoldDB" id="A0A2A7AQL2"/>
<name>A0A2A7AQL2_9FIRM</name>
<dbReference type="EMBL" id="NMTY01000015">
    <property type="protein sequence ID" value="PDX81416.1"/>
    <property type="molecule type" value="Genomic_DNA"/>
</dbReference>
<evidence type="ECO:0000313" key="4">
    <source>
        <dbReference type="Proteomes" id="UP000220005"/>
    </source>
</evidence>
<evidence type="ECO:0000313" key="2">
    <source>
        <dbReference type="EMBL" id="PDX74145.1"/>
    </source>
</evidence>